<keyword evidence="10" id="KW-1185">Reference proteome</keyword>
<evidence type="ECO:0000313" key="10">
    <source>
        <dbReference type="Proteomes" id="UP000315995"/>
    </source>
</evidence>
<evidence type="ECO:0000313" key="9">
    <source>
        <dbReference type="EMBL" id="QDG51451.1"/>
    </source>
</evidence>
<dbReference type="GO" id="GO:0016042">
    <property type="term" value="P:lipid catabolic process"/>
    <property type="evidence" value="ECO:0007669"/>
    <property type="project" value="UniProtKB-KW"/>
</dbReference>
<organism evidence="9 10">
    <name type="scientific">Persicimonas caeni</name>
    <dbReference type="NCBI Taxonomy" id="2292766"/>
    <lineage>
        <taxon>Bacteria</taxon>
        <taxon>Deltaproteobacteria</taxon>
        <taxon>Bradymonadales</taxon>
        <taxon>Bradymonadaceae</taxon>
        <taxon>Persicimonas</taxon>
    </lineage>
</organism>
<comment type="catalytic activity">
    <reaction evidence="1">
        <text>a 1,2-diacyl-sn-glycero-3-phosphocholine + H2O = a 1,2-diacyl-sn-glycero-3-phosphate + choline + H(+)</text>
        <dbReference type="Rhea" id="RHEA:14445"/>
        <dbReference type="ChEBI" id="CHEBI:15354"/>
        <dbReference type="ChEBI" id="CHEBI:15377"/>
        <dbReference type="ChEBI" id="CHEBI:15378"/>
        <dbReference type="ChEBI" id="CHEBI:57643"/>
        <dbReference type="ChEBI" id="CHEBI:58608"/>
        <dbReference type="EC" id="3.1.4.4"/>
    </reaction>
</comment>
<evidence type="ECO:0000256" key="2">
    <source>
        <dbReference type="ARBA" id="ARBA00008664"/>
    </source>
</evidence>
<dbReference type="GO" id="GO:0016891">
    <property type="term" value="F:RNA endonuclease activity producing 5'-phosphomonoesters, hydrolytic mechanism"/>
    <property type="evidence" value="ECO:0007669"/>
    <property type="project" value="TreeGrafter"/>
</dbReference>
<dbReference type="PROSITE" id="PS51257">
    <property type="entry name" value="PROKAR_LIPOPROTEIN"/>
    <property type="match status" value="1"/>
</dbReference>
<dbReference type="OrthoDB" id="5484506at2"/>
<dbReference type="EMBL" id="CP041186">
    <property type="protein sequence ID" value="QDG51451.1"/>
    <property type="molecule type" value="Genomic_DNA"/>
</dbReference>
<evidence type="ECO:0000256" key="5">
    <source>
        <dbReference type="ARBA" id="ARBA00022963"/>
    </source>
</evidence>
<accession>A0A5B8Y405</accession>
<keyword evidence="4" id="KW-0378">Hydrolase</keyword>
<gene>
    <name evidence="9" type="ORF">FIV42_12060</name>
</gene>
<name>A0A4Y6PT10_PERCE</name>
<feature type="domain" description="Phospholipase D-like" evidence="8">
    <location>
        <begin position="57"/>
        <end position="104"/>
    </location>
</feature>
<evidence type="ECO:0000256" key="7">
    <source>
        <dbReference type="SAM" id="SignalP"/>
    </source>
</evidence>
<proteinExistence type="inferred from homology"/>
<feature type="chain" id="PRO_5030106386" description="phospholipase D" evidence="7">
    <location>
        <begin position="23"/>
        <end position="434"/>
    </location>
</feature>
<keyword evidence="6" id="KW-0443">Lipid metabolism</keyword>
<evidence type="ECO:0000256" key="6">
    <source>
        <dbReference type="ARBA" id="ARBA00023098"/>
    </source>
</evidence>
<dbReference type="Pfam" id="PF13091">
    <property type="entry name" value="PLDc_2"/>
    <property type="match status" value="1"/>
</dbReference>
<dbReference type="AlphaFoldDB" id="A0A4Y6PT10"/>
<comment type="similarity">
    <text evidence="2">Belongs to the phospholipase D family.</text>
</comment>
<reference evidence="9 10" key="1">
    <citation type="submission" date="2019-06" db="EMBL/GenBank/DDBJ databases">
        <title>Persicimonas caeni gen. nov., sp. nov., a predatory bacterium isolated from solar saltern.</title>
        <authorList>
            <person name="Wang S."/>
        </authorList>
    </citation>
    <scope>NUCLEOTIDE SEQUENCE [LARGE SCALE GENOMIC DNA]</scope>
    <source>
        <strain evidence="9 10">YN101</strain>
    </source>
</reference>
<dbReference type="EC" id="3.1.4.4" evidence="3"/>
<dbReference type="GO" id="GO:0004630">
    <property type="term" value="F:phospholipase D activity"/>
    <property type="evidence" value="ECO:0007669"/>
    <property type="project" value="UniProtKB-EC"/>
</dbReference>
<dbReference type="RefSeq" id="WP_141197931.1">
    <property type="nucleotide sequence ID" value="NZ_CP041186.1"/>
</dbReference>
<dbReference type="PANTHER" id="PTHR43856">
    <property type="entry name" value="CARDIOLIPIN HYDROLASE"/>
    <property type="match status" value="1"/>
</dbReference>
<evidence type="ECO:0000259" key="8">
    <source>
        <dbReference type="Pfam" id="PF13091"/>
    </source>
</evidence>
<dbReference type="Proteomes" id="UP000315995">
    <property type="component" value="Chromosome"/>
</dbReference>
<dbReference type="PANTHER" id="PTHR43856:SF1">
    <property type="entry name" value="MITOCHONDRIAL CARDIOLIPIN HYDROLASE"/>
    <property type="match status" value="1"/>
</dbReference>
<protein>
    <recommendedName>
        <fullName evidence="3">phospholipase D</fullName>
        <ecNumber evidence="3">3.1.4.4</ecNumber>
    </recommendedName>
</protein>
<evidence type="ECO:0000256" key="1">
    <source>
        <dbReference type="ARBA" id="ARBA00000798"/>
    </source>
</evidence>
<sequence length="434" mass="48707">MMRLTKLTTTLLLVGAMAVGTASTLGCDEQADGSVFPAKAEFHVRDVDQSAEQRAELIADIEAARESIDIAVSTLLDEEVAQALIDARARGVAVRVVSDWDSRDSAGLVQLEDNDIIPVYGDGALQYLPEPTLNSLLSICLYDPHEVKCSTQLEACLGGAASEDCFTPEEGLMQRPGSFNLMSHNFAVIDEDVVWNFPALDQATRNWIGWRAKSSQLAYDFSREFQQMHGGVFSTTLSIYNGPLKSSTDYRVRYLTDEGILKVWFNPQERLMKTVIDEVYKARASVWVMSDTLSNPHLVDALEYKANNGFDVRVLVHPDHQASGDIQDRLEDLGVRYAPATYEHLSTLLIIDAEKDREGRKWGRHVMGLSHPLLHGSPFEVEYKKPDDEIYIYPSDLFADGNLWLIDEKGANTHDFTLNDRFVDQWRNLWEAAQ</sequence>
<accession>A0A4Y6PT10</accession>
<evidence type="ECO:0000256" key="4">
    <source>
        <dbReference type="ARBA" id="ARBA00022801"/>
    </source>
</evidence>
<dbReference type="Gene3D" id="3.30.870.10">
    <property type="entry name" value="Endonuclease Chain A"/>
    <property type="match status" value="2"/>
</dbReference>
<keyword evidence="5" id="KW-0442">Lipid degradation</keyword>
<keyword evidence="7" id="KW-0732">Signal</keyword>
<evidence type="ECO:0000256" key="3">
    <source>
        <dbReference type="ARBA" id="ARBA00012027"/>
    </source>
</evidence>
<dbReference type="InterPro" id="IPR051406">
    <property type="entry name" value="PLD_domain"/>
</dbReference>
<feature type="signal peptide" evidence="7">
    <location>
        <begin position="1"/>
        <end position="22"/>
    </location>
</feature>
<dbReference type="SUPFAM" id="SSF56024">
    <property type="entry name" value="Phospholipase D/nuclease"/>
    <property type="match status" value="2"/>
</dbReference>
<dbReference type="InterPro" id="IPR025202">
    <property type="entry name" value="PLD-like_dom"/>
</dbReference>